<dbReference type="GO" id="GO:0003723">
    <property type="term" value="F:RNA binding"/>
    <property type="evidence" value="ECO:0007669"/>
    <property type="project" value="UniProtKB-KW"/>
</dbReference>
<dbReference type="InterPro" id="IPR047575">
    <property type="entry name" value="Sm"/>
</dbReference>
<dbReference type="InterPro" id="IPR005001">
    <property type="entry name" value="Hfq"/>
</dbReference>
<dbReference type="GO" id="GO:0043487">
    <property type="term" value="P:regulation of RNA stability"/>
    <property type="evidence" value="ECO:0007669"/>
    <property type="project" value="TreeGrafter"/>
</dbReference>
<accession>A0A662ZAB9</accession>
<dbReference type="PANTHER" id="PTHR34772">
    <property type="entry name" value="RNA-BINDING PROTEIN HFQ"/>
    <property type="match status" value="1"/>
</dbReference>
<sequence>MEDFKKDNIQTSNRQFSDKSSEHRRPMGKLGGKPHKNGGGKGKDRQKGMVNAFVQGKGQNAALKWLMDSRTPVSIFLITGVKFEGLVSAFDAFTISITDVKHHQQMIYKDKISTITVKKAEPPSSRGSFNHQKRDDNGAVVAPAEKNAE</sequence>
<dbReference type="PANTHER" id="PTHR34772:SF1">
    <property type="entry name" value="RNA-BINDING PROTEIN HFQ"/>
    <property type="match status" value="1"/>
</dbReference>
<evidence type="ECO:0000313" key="5">
    <source>
        <dbReference type="EMBL" id="SFJ97242.1"/>
    </source>
</evidence>
<keyword evidence="6" id="KW-1185">Reference proteome</keyword>
<dbReference type="EMBL" id="FOSF01000011">
    <property type="protein sequence ID" value="SFJ97242.1"/>
    <property type="molecule type" value="Genomic_DNA"/>
</dbReference>
<feature type="domain" description="Sm" evidence="4">
    <location>
        <begin position="60"/>
        <end position="121"/>
    </location>
</feature>
<dbReference type="InterPro" id="IPR010920">
    <property type="entry name" value="LSM_dom_sf"/>
</dbReference>
<feature type="compositionally biased region" description="Basic and acidic residues" evidence="3">
    <location>
        <begin position="16"/>
        <end position="25"/>
    </location>
</feature>
<dbReference type="Pfam" id="PF17209">
    <property type="entry name" value="Hfq"/>
    <property type="match status" value="1"/>
</dbReference>
<dbReference type="AlphaFoldDB" id="A0A662ZAB9"/>
<dbReference type="Proteomes" id="UP000243374">
    <property type="component" value="Unassembled WGS sequence"/>
</dbReference>
<name>A0A662ZAB9_9GAMM</name>
<evidence type="ECO:0000256" key="1">
    <source>
        <dbReference type="ARBA" id="ARBA00022884"/>
    </source>
</evidence>
<dbReference type="SUPFAM" id="SSF50182">
    <property type="entry name" value="Sm-like ribonucleoproteins"/>
    <property type="match status" value="1"/>
</dbReference>
<protein>
    <submittedName>
        <fullName evidence="5">RNA chaperone Hfq</fullName>
    </submittedName>
</protein>
<keyword evidence="1" id="KW-0694">RNA-binding</keyword>
<feature type="region of interest" description="Disordered" evidence="3">
    <location>
        <begin position="118"/>
        <end position="149"/>
    </location>
</feature>
<evidence type="ECO:0000256" key="3">
    <source>
        <dbReference type="SAM" id="MobiDB-lite"/>
    </source>
</evidence>
<evidence type="ECO:0000256" key="2">
    <source>
        <dbReference type="ARBA" id="ARBA00023016"/>
    </source>
</evidence>
<dbReference type="PROSITE" id="PS52002">
    <property type="entry name" value="SM"/>
    <property type="match status" value="1"/>
</dbReference>
<evidence type="ECO:0000313" key="6">
    <source>
        <dbReference type="Proteomes" id="UP000243374"/>
    </source>
</evidence>
<dbReference type="GO" id="GO:0006355">
    <property type="term" value="P:regulation of DNA-templated transcription"/>
    <property type="evidence" value="ECO:0007669"/>
    <property type="project" value="InterPro"/>
</dbReference>
<gene>
    <name evidence="5" type="ORF">SAMN04487865_10115</name>
</gene>
<dbReference type="RefSeq" id="WP_074839886.1">
    <property type="nucleotide sequence ID" value="NZ_FOSF01000011.1"/>
</dbReference>
<organism evidence="5 6">
    <name type="scientific">Succinivibrio dextrinosolvens</name>
    <dbReference type="NCBI Taxonomy" id="83771"/>
    <lineage>
        <taxon>Bacteria</taxon>
        <taxon>Pseudomonadati</taxon>
        <taxon>Pseudomonadota</taxon>
        <taxon>Gammaproteobacteria</taxon>
        <taxon>Aeromonadales</taxon>
        <taxon>Succinivibrionaceae</taxon>
        <taxon>Succinivibrio</taxon>
    </lineage>
</organism>
<reference evidence="5 6" key="1">
    <citation type="submission" date="2016-10" db="EMBL/GenBank/DDBJ databases">
        <authorList>
            <person name="Varghese N."/>
            <person name="Submissions S."/>
        </authorList>
    </citation>
    <scope>NUCLEOTIDE SEQUENCE [LARGE SCALE GENOMIC DNA]</scope>
    <source>
        <strain evidence="5 6">22B</strain>
    </source>
</reference>
<feature type="region of interest" description="Disordered" evidence="3">
    <location>
        <begin position="1"/>
        <end position="50"/>
    </location>
</feature>
<evidence type="ECO:0000259" key="4">
    <source>
        <dbReference type="PROSITE" id="PS52002"/>
    </source>
</evidence>
<dbReference type="GO" id="GO:0045974">
    <property type="term" value="P:regulation of translation, ncRNA-mediated"/>
    <property type="evidence" value="ECO:0007669"/>
    <property type="project" value="TreeGrafter"/>
</dbReference>
<dbReference type="Gene3D" id="2.30.30.100">
    <property type="match status" value="1"/>
</dbReference>
<dbReference type="OrthoDB" id="9799751at2"/>
<keyword evidence="2" id="KW-0346">Stress response</keyword>
<dbReference type="GO" id="GO:0005829">
    <property type="term" value="C:cytosol"/>
    <property type="evidence" value="ECO:0007669"/>
    <property type="project" value="TreeGrafter"/>
</dbReference>
<proteinExistence type="predicted"/>